<dbReference type="PANTHER" id="PTHR10015:SF377">
    <property type="entry name" value="HEAT STRESS TRANSCRIPTION FACTOR A-5"/>
    <property type="match status" value="1"/>
</dbReference>
<dbReference type="STRING" id="43335.A0A4U5QCC0"/>
<dbReference type="GO" id="GO:0005634">
    <property type="term" value="C:nucleus"/>
    <property type="evidence" value="ECO:0007669"/>
    <property type="project" value="UniProtKB-SubCell"/>
</dbReference>
<evidence type="ECO:0000256" key="10">
    <source>
        <dbReference type="SAM" id="MobiDB-lite"/>
    </source>
</evidence>
<keyword evidence="3" id="KW-0805">Transcription regulation</keyword>
<evidence type="ECO:0000256" key="8">
    <source>
        <dbReference type="ARBA" id="ARBA00061350"/>
    </source>
</evidence>
<evidence type="ECO:0000259" key="11">
    <source>
        <dbReference type="PROSITE" id="PS00434"/>
    </source>
</evidence>
<comment type="caution">
    <text evidence="12">The sequence shown here is derived from an EMBL/GenBank/DDBJ whole genome shotgun (WGS) entry which is preliminary data.</text>
</comment>
<dbReference type="SMART" id="SM00415">
    <property type="entry name" value="HSF"/>
    <property type="match status" value="1"/>
</dbReference>
<protein>
    <submittedName>
        <fullName evidence="12">Heat Stress Transcription Factor family protein</fullName>
    </submittedName>
</protein>
<dbReference type="Gene3D" id="1.10.10.10">
    <property type="entry name" value="Winged helix-like DNA-binding domain superfamily/Winged helix DNA-binding domain"/>
    <property type="match status" value="1"/>
</dbReference>
<feature type="compositionally biased region" description="Polar residues" evidence="10">
    <location>
        <begin position="483"/>
        <end position="495"/>
    </location>
</feature>
<reference evidence="12" key="1">
    <citation type="submission" date="2018-10" db="EMBL/GenBank/DDBJ databases">
        <title>Population genomic analysis revealed the cold adaptation of white poplar.</title>
        <authorList>
            <person name="Liu Y.-J."/>
        </authorList>
    </citation>
    <scope>NUCLEOTIDE SEQUENCE [LARGE SCALE GENOMIC DNA]</scope>
    <source>
        <strain evidence="12">PAL-ZL1</strain>
    </source>
</reference>
<feature type="compositionally biased region" description="Basic and acidic residues" evidence="10">
    <location>
        <begin position="283"/>
        <end position="293"/>
    </location>
</feature>
<keyword evidence="2" id="KW-0597">Phosphoprotein</keyword>
<comment type="subcellular location">
    <subcellularLocation>
        <location evidence="1">Nucleus</location>
    </subcellularLocation>
</comment>
<keyword evidence="9" id="KW-0175">Coiled coil</keyword>
<feature type="coiled-coil region" evidence="9">
    <location>
        <begin position="129"/>
        <end position="177"/>
    </location>
</feature>
<dbReference type="FunFam" id="1.10.10.10:FF:000057">
    <property type="entry name" value="Heat shock transcription factor 1"/>
    <property type="match status" value="1"/>
</dbReference>
<evidence type="ECO:0000256" key="4">
    <source>
        <dbReference type="ARBA" id="ARBA00023016"/>
    </source>
</evidence>
<evidence type="ECO:0000256" key="5">
    <source>
        <dbReference type="ARBA" id="ARBA00023125"/>
    </source>
</evidence>
<evidence type="ECO:0000256" key="7">
    <source>
        <dbReference type="ARBA" id="ARBA00023242"/>
    </source>
</evidence>
<evidence type="ECO:0000256" key="3">
    <source>
        <dbReference type="ARBA" id="ARBA00023015"/>
    </source>
</evidence>
<dbReference type="InterPro" id="IPR036390">
    <property type="entry name" value="WH_DNA-bd_sf"/>
</dbReference>
<dbReference type="GO" id="GO:0003700">
    <property type="term" value="F:DNA-binding transcription factor activity"/>
    <property type="evidence" value="ECO:0007669"/>
    <property type="project" value="InterPro"/>
</dbReference>
<accession>A0A4U5QCC0</accession>
<dbReference type="GO" id="GO:0006357">
    <property type="term" value="P:regulation of transcription by RNA polymerase II"/>
    <property type="evidence" value="ECO:0007669"/>
    <property type="project" value="TreeGrafter"/>
</dbReference>
<feature type="compositionally biased region" description="Polar residues" evidence="10">
    <location>
        <begin position="267"/>
        <end position="276"/>
    </location>
</feature>
<proteinExistence type="inferred from homology"/>
<gene>
    <name evidence="12" type="ORF">D5086_0000106230</name>
</gene>
<feature type="region of interest" description="Disordered" evidence="10">
    <location>
        <begin position="475"/>
        <end position="495"/>
    </location>
</feature>
<evidence type="ECO:0000256" key="1">
    <source>
        <dbReference type="ARBA" id="ARBA00004123"/>
    </source>
</evidence>
<keyword evidence="6" id="KW-0804">Transcription</keyword>
<evidence type="ECO:0000256" key="6">
    <source>
        <dbReference type="ARBA" id="ARBA00023163"/>
    </source>
</evidence>
<dbReference type="GO" id="GO:0000978">
    <property type="term" value="F:RNA polymerase II cis-regulatory region sequence-specific DNA binding"/>
    <property type="evidence" value="ECO:0007669"/>
    <property type="project" value="TreeGrafter"/>
</dbReference>
<feature type="domain" description="HSF-type DNA-binding" evidence="11">
    <location>
        <begin position="61"/>
        <end position="85"/>
    </location>
</feature>
<sequence>MEAGPSSATSGGGGGGGGPAPFLVKTYDMVDDSSTDEIVSWSSNKNSFVVWNPPEFARLLLPTFFKHNNFSSFIRQLNTYGFRKIDPERWEFANEDFVKDQKHLLKNIHRRKPIHSHSQPQGSLVDPERAAYEEEIEKLAHDKAKLKASILGFEQQRSSAKLQVEDLTQKIDTMQQRQEKLLSFLEKAVQNPTFVEHLARKIEAMDFSAYSKKRRLPQVDHPMPIAENSLVENHSSSRPESNVIHQDFPHKLRLELSPAVSDINLVSHSTQSSNEDGGSPQRKISEGNPKDALTRTSGLLLAPETLELSDTGASYAFKVNPAVPRDIPANGSPALHSLQSNLTSNEEVDGHISCQLNLSLASSPLQVNKNPYLTRIPQLGQEIGKSPESRFNESNKDSDIRVGQNNINLGNEGRALFSSQETPSNNQAPASAPVRVNDVFWEQFLTERPGYSDNEEASSNYRANPYDERERTIGFGVPRNAKNMEQLSLGASQLS</sequence>
<dbReference type="GO" id="GO:0034605">
    <property type="term" value="P:cellular response to heat"/>
    <property type="evidence" value="ECO:0007669"/>
    <property type="project" value="TreeGrafter"/>
</dbReference>
<feature type="region of interest" description="Disordered" evidence="10">
    <location>
        <begin position="267"/>
        <end position="293"/>
    </location>
</feature>
<dbReference type="SUPFAM" id="SSF46785">
    <property type="entry name" value="Winged helix' DNA-binding domain"/>
    <property type="match status" value="1"/>
</dbReference>
<comment type="similarity">
    <text evidence="8">Belongs to the HSF family. Class A subfamily.</text>
</comment>
<dbReference type="EMBL" id="RCHU01000306">
    <property type="protein sequence ID" value="TKS07973.1"/>
    <property type="molecule type" value="Genomic_DNA"/>
</dbReference>
<evidence type="ECO:0000313" key="12">
    <source>
        <dbReference type="EMBL" id="TKS07973.1"/>
    </source>
</evidence>
<organism evidence="12">
    <name type="scientific">Populus alba</name>
    <name type="common">White poplar</name>
    <dbReference type="NCBI Taxonomy" id="43335"/>
    <lineage>
        <taxon>Eukaryota</taxon>
        <taxon>Viridiplantae</taxon>
        <taxon>Streptophyta</taxon>
        <taxon>Embryophyta</taxon>
        <taxon>Tracheophyta</taxon>
        <taxon>Spermatophyta</taxon>
        <taxon>Magnoliopsida</taxon>
        <taxon>eudicotyledons</taxon>
        <taxon>Gunneridae</taxon>
        <taxon>Pentapetalae</taxon>
        <taxon>rosids</taxon>
        <taxon>fabids</taxon>
        <taxon>Malpighiales</taxon>
        <taxon>Salicaceae</taxon>
        <taxon>Saliceae</taxon>
        <taxon>Populus</taxon>
    </lineage>
</organism>
<keyword evidence="5" id="KW-0238">DNA-binding</keyword>
<keyword evidence="4" id="KW-0346">Stress response</keyword>
<keyword evidence="7" id="KW-0539">Nucleus</keyword>
<name>A0A4U5QCC0_POPAL</name>
<dbReference type="InterPro" id="IPR000232">
    <property type="entry name" value="HSF_DNA-bd"/>
</dbReference>
<dbReference type="PRINTS" id="PR00056">
    <property type="entry name" value="HSFDOMAIN"/>
</dbReference>
<dbReference type="PANTHER" id="PTHR10015">
    <property type="entry name" value="HEAT SHOCK TRANSCRIPTION FACTOR"/>
    <property type="match status" value="1"/>
</dbReference>
<dbReference type="InterPro" id="IPR036388">
    <property type="entry name" value="WH-like_DNA-bd_sf"/>
</dbReference>
<dbReference type="PROSITE" id="PS00434">
    <property type="entry name" value="HSF_DOMAIN"/>
    <property type="match status" value="1"/>
</dbReference>
<evidence type="ECO:0000256" key="2">
    <source>
        <dbReference type="ARBA" id="ARBA00022553"/>
    </source>
</evidence>
<dbReference type="AlphaFoldDB" id="A0A4U5QCC0"/>
<evidence type="ECO:0000256" key="9">
    <source>
        <dbReference type="SAM" id="Coils"/>
    </source>
</evidence>
<dbReference type="Pfam" id="PF00447">
    <property type="entry name" value="HSF_DNA-bind"/>
    <property type="match status" value="1"/>
</dbReference>